<evidence type="ECO:0000313" key="2">
    <source>
        <dbReference type="EMBL" id="MTW01727.1"/>
    </source>
</evidence>
<dbReference type="SUPFAM" id="SSF55469">
    <property type="entry name" value="FMN-dependent nitroreductase-like"/>
    <property type="match status" value="1"/>
</dbReference>
<sequence length="216" mass="23344">MKPHAETRAEVPLEVPLIRAQAFELDADFSALGIALRTILQQRRSQFEFSPDPVPHYRFSRLLWAACGCNREGTSLHTVPSVCGGVAVDLYVANSDGLYLFDSARMVLAPRSAADVRSRDAHGVPAAPLELIYVANTARMAAIPAGERLWQAALDAGFMAENVSLFCAAEGLATCMLPAAGRSALAQSMALQEGERIVLLQQVGMPKNAPERNPWL</sequence>
<dbReference type="OrthoDB" id="9802775at2"/>
<dbReference type="EMBL" id="WNLA01000002">
    <property type="protein sequence ID" value="MTW01727.1"/>
    <property type="molecule type" value="Genomic_DNA"/>
</dbReference>
<dbReference type="GO" id="GO:0016491">
    <property type="term" value="F:oxidoreductase activity"/>
    <property type="evidence" value="ECO:0007669"/>
    <property type="project" value="InterPro"/>
</dbReference>
<dbReference type="InterPro" id="IPR029479">
    <property type="entry name" value="Nitroreductase"/>
</dbReference>
<proteinExistence type="predicted"/>
<evidence type="ECO:0000259" key="1">
    <source>
        <dbReference type="Pfam" id="PF00881"/>
    </source>
</evidence>
<comment type="caution">
    <text evidence="2">The sequence shown here is derived from an EMBL/GenBank/DDBJ whole genome shotgun (WGS) entry which is preliminary data.</text>
</comment>
<accession>A0A6L6PW33</accession>
<gene>
    <name evidence="2" type="ORF">GM668_06445</name>
</gene>
<dbReference type="PANTHER" id="PTHR43745:SF2">
    <property type="entry name" value="NITROREDUCTASE MJ1384-RELATED"/>
    <property type="match status" value="1"/>
</dbReference>
<keyword evidence="3" id="KW-1185">Reference proteome</keyword>
<feature type="domain" description="Nitroreductase" evidence="1">
    <location>
        <begin position="41"/>
        <end position="204"/>
    </location>
</feature>
<name>A0A6L6PW33_9BURK</name>
<reference evidence="2 3" key="1">
    <citation type="submission" date="2019-11" db="EMBL/GenBank/DDBJ databases">
        <title>Type strains purchased from KCTC, JCM and DSMZ.</title>
        <authorList>
            <person name="Lu H."/>
        </authorList>
    </citation>
    <scope>NUCLEOTIDE SEQUENCE [LARGE SCALE GENOMIC DNA]</scope>
    <source>
        <strain evidence="2 3">KCTC 42409</strain>
    </source>
</reference>
<organism evidence="2 3">
    <name type="scientific">Pseudoduganella ginsengisoli</name>
    <dbReference type="NCBI Taxonomy" id="1462440"/>
    <lineage>
        <taxon>Bacteria</taxon>
        <taxon>Pseudomonadati</taxon>
        <taxon>Pseudomonadota</taxon>
        <taxon>Betaproteobacteria</taxon>
        <taxon>Burkholderiales</taxon>
        <taxon>Oxalobacteraceae</taxon>
        <taxon>Telluria group</taxon>
        <taxon>Pseudoduganella</taxon>
    </lineage>
</organism>
<evidence type="ECO:0000313" key="3">
    <source>
        <dbReference type="Proteomes" id="UP000484015"/>
    </source>
</evidence>
<dbReference type="Gene3D" id="3.40.109.10">
    <property type="entry name" value="NADH Oxidase"/>
    <property type="match status" value="1"/>
</dbReference>
<dbReference type="InterPro" id="IPR052544">
    <property type="entry name" value="Bacteriocin_Proc_Enz"/>
</dbReference>
<dbReference type="Pfam" id="PF00881">
    <property type="entry name" value="Nitroreductase"/>
    <property type="match status" value="1"/>
</dbReference>
<dbReference type="PANTHER" id="PTHR43745">
    <property type="entry name" value="NITROREDUCTASE MJ1384-RELATED"/>
    <property type="match status" value="1"/>
</dbReference>
<dbReference type="AlphaFoldDB" id="A0A6L6PW33"/>
<protein>
    <submittedName>
        <fullName evidence="2">SagB/ThcOx family dehydrogenase</fullName>
    </submittedName>
</protein>
<dbReference type="RefSeq" id="WP_155438101.1">
    <property type="nucleotide sequence ID" value="NZ_WNLA01000002.1"/>
</dbReference>
<dbReference type="InterPro" id="IPR000415">
    <property type="entry name" value="Nitroreductase-like"/>
</dbReference>
<dbReference type="Proteomes" id="UP000484015">
    <property type="component" value="Unassembled WGS sequence"/>
</dbReference>